<feature type="transmembrane region" description="Helical" evidence="1">
    <location>
        <begin position="6"/>
        <end position="25"/>
    </location>
</feature>
<proteinExistence type="predicted"/>
<dbReference type="Proteomes" id="UP000008550">
    <property type="component" value="Chromosome"/>
</dbReference>
<name>B0TCH6_HELMI</name>
<evidence type="ECO:0000313" key="3">
    <source>
        <dbReference type="Proteomes" id="UP000008550"/>
    </source>
</evidence>
<evidence type="ECO:0000256" key="1">
    <source>
        <dbReference type="SAM" id="Phobius"/>
    </source>
</evidence>
<evidence type="ECO:0000313" key="2">
    <source>
        <dbReference type="EMBL" id="ABZ85364.1"/>
    </source>
</evidence>
<dbReference type="EMBL" id="CP000930">
    <property type="protein sequence ID" value="ABZ85364.1"/>
    <property type="molecule type" value="Genomic_DNA"/>
</dbReference>
<protein>
    <submittedName>
        <fullName evidence="2">Uncharacterized protein</fullName>
    </submittedName>
</protein>
<reference evidence="2 3" key="1">
    <citation type="journal article" date="2008" name="J. Bacteriol.">
        <title>The genome of Heliobacterium modesticaldum, a phototrophic representative of the Firmicutes containing the simplest photosynthetic apparatus.</title>
        <authorList>
            <person name="Sattley W.M."/>
            <person name="Madigan M.T."/>
            <person name="Swingley W.D."/>
            <person name="Cheung P.C."/>
            <person name="Clocksin K.M."/>
            <person name="Conrad A.L."/>
            <person name="Dejesa L.C."/>
            <person name="Honchak B.M."/>
            <person name="Jung D.O."/>
            <person name="Karbach L.E."/>
            <person name="Kurdoglu A."/>
            <person name="Lahiri S."/>
            <person name="Mastrian S.D."/>
            <person name="Page L.E."/>
            <person name="Taylor H.L."/>
            <person name="Wang Z.T."/>
            <person name="Raymond J."/>
            <person name="Chen M."/>
            <person name="Blankenship R.E."/>
            <person name="Touchman J.W."/>
        </authorList>
    </citation>
    <scope>NUCLEOTIDE SEQUENCE [LARGE SCALE GENOMIC DNA]</scope>
    <source>
        <strain evidence="3">ATCC 51547 / Ice1</strain>
    </source>
</reference>
<dbReference type="AlphaFoldDB" id="B0TCH6"/>
<organism evidence="2 3">
    <name type="scientific">Heliobacterium modesticaldum (strain ATCC 51547 / Ice1)</name>
    <dbReference type="NCBI Taxonomy" id="498761"/>
    <lineage>
        <taxon>Bacteria</taxon>
        <taxon>Bacillati</taxon>
        <taxon>Bacillota</taxon>
        <taxon>Clostridia</taxon>
        <taxon>Eubacteriales</taxon>
        <taxon>Heliobacteriaceae</taxon>
        <taxon>Heliomicrobium</taxon>
    </lineage>
</organism>
<keyword evidence="1" id="KW-0472">Membrane</keyword>
<dbReference type="KEGG" id="hmo:HM1_2855"/>
<keyword evidence="1" id="KW-0812">Transmembrane</keyword>
<accession>B0TCH6</accession>
<gene>
    <name evidence="2" type="ORF">HM1_2855</name>
</gene>
<keyword evidence="3" id="KW-1185">Reference proteome</keyword>
<dbReference type="HOGENOM" id="CLU_3252469_0_0_9"/>
<keyword evidence="1" id="KW-1133">Transmembrane helix</keyword>
<sequence length="42" mass="4908">MSEEVLNVYGNTIFPGGRIAFAFFFKRQKKDKNGFKKSMEVF</sequence>